<sequence length="535" mass="57631">MSSEAEPVLRRSKREHQPSAKATATATAVSASSSSRRSQRRRVAHSASPASTPASTRNSSPVRGSVPSPASSDLVSVVVDAVGPNGQRRRVRAAAHTSVSQGVHSTYPGGVQNNKVLGRYSSRDCAVLCEVILHQLKKQTLAPTVLAEVKSPAFIRWEPVAKKMETTHKMRVTPRECQVLWKFLAYGEIPVETDALLPDSDEEDFHKTPKEINAQVAAKAQEKKKDKSQGTEETSEVKSEQVSTEAKSSENDDKGEAATGTVQNTQDDDTQMETESVRLYPTYSLPTGAPDAWYRPFGPKDAMPLTFVASRFLRRKPTPPMQSLAGKSTLAPATVDLKRQAVPAMNIAAKKPKVATPPVLTPPRVFTPSSTPPPAATRARSELEFFEQRLREDQARKAPGAKFELSAGDIQRRYGETSAQVRHECQMLATHDVERFNREVVRVRIWEKAMGTSNTTPTSTPLPAAPIPKPAASPSTSTCSTAKPISATPTDTVAARSSDVPVIKKSSGPTAALLAHAAAVAATAEKHRNSVGNTS</sequence>
<feature type="compositionally biased region" description="Low complexity" evidence="1">
    <location>
        <begin position="452"/>
        <end position="462"/>
    </location>
</feature>
<feature type="compositionally biased region" description="Basic and acidic residues" evidence="1">
    <location>
        <begin position="247"/>
        <end position="256"/>
    </location>
</feature>
<accession>A0A225VPS6</accession>
<dbReference type="Proteomes" id="UP000198211">
    <property type="component" value="Unassembled WGS sequence"/>
</dbReference>
<proteinExistence type="predicted"/>
<organism evidence="2 3">
    <name type="scientific">Phytophthora megakarya</name>
    <dbReference type="NCBI Taxonomy" id="4795"/>
    <lineage>
        <taxon>Eukaryota</taxon>
        <taxon>Sar</taxon>
        <taxon>Stramenopiles</taxon>
        <taxon>Oomycota</taxon>
        <taxon>Peronosporomycetes</taxon>
        <taxon>Peronosporales</taxon>
        <taxon>Peronosporaceae</taxon>
        <taxon>Phytophthora</taxon>
    </lineage>
</organism>
<feature type="compositionally biased region" description="Low complexity" evidence="1">
    <location>
        <begin position="472"/>
        <end position="484"/>
    </location>
</feature>
<feature type="compositionally biased region" description="Low complexity" evidence="1">
    <location>
        <begin position="19"/>
        <end position="36"/>
    </location>
</feature>
<feature type="compositionally biased region" description="Low complexity" evidence="1">
    <location>
        <begin position="45"/>
        <end position="71"/>
    </location>
</feature>
<feature type="non-terminal residue" evidence="2">
    <location>
        <position position="535"/>
    </location>
</feature>
<comment type="caution">
    <text evidence="2">The sequence shown here is derived from an EMBL/GenBank/DDBJ whole genome shotgun (WGS) entry which is preliminary data.</text>
</comment>
<dbReference type="OrthoDB" id="78113at2759"/>
<reference evidence="3" key="1">
    <citation type="submission" date="2017-03" db="EMBL/GenBank/DDBJ databases">
        <title>Phytopthora megakarya and P. palmivora, two closely related causual agents of cacao black pod achieved similar genome size and gene model numbers by different mechanisms.</title>
        <authorList>
            <person name="Ali S."/>
            <person name="Shao J."/>
            <person name="Larry D.J."/>
            <person name="Kronmiller B."/>
            <person name="Shen D."/>
            <person name="Strem M.D."/>
            <person name="Melnick R.L."/>
            <person name="Guiltinan M.J."/>
            <person name="Tyler B.M."/>
            <person name="Meinhardt L.W."/>
            <person name="Bailey B.A."/>
        </authorList>
    </citation>
    <scope>NUCLEOTIDE SEQUENCE [LARGE SCALE GENOMIC DNA]</scope>
    <source>
        <strain evidence="3">zdho120</strain>
    </source>
</reference>
<feature type="region of interest" description="Disordered" evidence="1">
    <location>
        <begin position="216"/>
        <end position="273"/>
    </location>
</feature>
<feature type="region of interest" description="Disordered" evidence="1">
    <location>
        <begin position="359"/>
        <end position="378"/>
    </location>
</feature>
<keyword evidence="3" id="KW-1185">Reference proteome</keyword>
<protein>
    <submittedName>
        <fullName evidence="2">Protein kinase</fullName>
    </submittedName>
</protein>
<evidence type="ECO:0000313" key="3">
    <source>
        <dbReference type="Proteomes" id="UP000198211"/>
    </source>
</evidence>
<dbReference type="GO" id="GO:0016301">
    <property type="term" value="F:kinase activity"/>
    <property type="evidence" value="ECO:0007669"/>
    <property type="project" value="UniProtKB-KW"/>
</dbReference>
<feature type="region of interest" description="Disordered" evidence="1">
    <location>
        <begin position="452"/>
        <end position="493"/>
    </location>
</feature>
<evidence type="ECO:0000313" key="2">
    <source>
        <dbReference type="EMBL" id="OWZ07352.1"/>
    </source>
</evidence>
<evidence type="ECO:0000256" key="1">
    <source>
        <dbReference type="SAM" id="MobiDB-lite"/>
    </source>
</evidence>
<dbReference type="AlphaFoldDB" id="A0A225VPS6"/>
<feature type="compositionally biased region" description="Basic and acidic residues" evidence="1">
    <location>
        <begin position="220"/>
        <end position="239"/>
    </location>
</feature>
<dbReference type="STRING" id="4795.A0A225VPS6"/>
<dbReference type="EMBL" id="NBNE01003574">
    <property type="protein sequence ID" value="OWZ07352.1"/>
    <property type="molecule type" value="Genomic_DNA"/>
</dbReference>
<keyword evidence="2" id="KW-0808">Transferase</keyword>
<name>A0A225VPS6_9STRA</name>
<gene>
    <name evidence="2" type="ORF">PHMEG_00020267</name>
</gene>
<keyword evidence="2" id="KW-0418">Kinase</keyword>
<feature type="region of interest" description="Disordered" evidence="1">
    <location>
        <begin position="1"/>
        <end position="71"/>
    </location>
</feature>